<feature type="transmembrane region" description="Helical" evidence="8">
    <location>
        <begin position="108"/>
        <end position="128"/>
    </location>
</feature>
<evidence type="ECO:0000256" key="8">
    <source>
        <dbReference type="SAM" id="Phobius"/>
    </source>
</evidence>
<feature type="transmembrane region" description="Helical" evidence="8">
    <location>
        <begin position="235"/>
        <end position="255"/>
    </location>
</feature>
<dbReference type="EC" id="7.1.1.2" evidence="7"/>
<evidence type="ECO:0000256" key="6">
    <source>
        <dbReference type="RuleBase" id="RU000471"/>
    </source>
</evidence>
<evidence type="ECO:0000256" key="3">
    <source>
        <dbReference type="ARBA" id="ARBA00022692"/>
    </source>
</evidence>
<reference evidence="9" key="1">
    <citation type="journal article" date="2019" name="J. Phycol.">
        <title>Phylogenomics and multigene phylogenies decipher two new cryptic marine algae from California, Gelidium gabrielsonii and G. kathyanniae (Gelidiales, Rhodophyta).</title>
        <authorList>
            <person name="Boo G.H."/>
            <person name="Hughey J.R."/>
        </authorList>
    </citation>
    <scope>NUCLEOTIDE SEQUENCE</scope>
</reference>
<dbReference type="PROSITE" id="PS00667">
    <property type="entry name" value="COMPLEX1_ND1_1"/>
    <property type="match status" value="1"/>
</dbReference>
<geneLocation type="mitochondrion" evidence="9"/>
<feature type="transmembrane region" description="Helical" evidence="8">
    <location>
        <begin position="149"/>
        <end position="167"/>
    </location>
</feature>
<evidence type="ECO:0000256" key="2">
    <source>
        <dbReference type="ARBA" id="ARBA00010535"/>
    </source>
</evidence>
<feature type="transmembrane region" description="Helical" evidence="8">
    <location>
        <begin position="261"/>
        <end position="285"/>
    </location>
</feature>
<proteinExistence type="inferred from homology"/>
<feature type="transmembrane region" description="Helical" evidence="8">
    <location>
        <begin position="305"/>
        <end position="326"/>
    </location>
</feature>
<dbReference type="InterPro" id="IPR001694">
    <property type="entry name" value="NADH_UbQ_OxRdtase_su1/FPO"/>
</dbReference>
<evidence type="ECO:0000256" key="7">
    <source>
        <dbReference type="RuleBase" id="RU000473"/>
    </source>
</evidence>
<keyword evidence="7 9" id="KW-0496">Mitochondrion</keyword>
<keyword evidence="4 8" id="KW-1133">Transmembrane helix</keyword>
<dbReference type="GO" id="GO:0005743">
    <property type="term" value="C:mitochondrial inner membrane"/>
    <property type="evidence" value="ECO:0007669"/>
    <property type="project" value="UniProtKB-SubCell"/>
</dbReference>
<feature type="transmembrane region" description="Helical" evidence="8">
    <location>
        <begin position="74"/>
        <end position="96"/>
    </location>
</feature>
<dbReference type="AlphaFoldDB" id="A0A3G2QX14"/>
<evidence type="ECO:0000256" key="4">
    <source>
        <dbReference type="ARBA" id="ARBA00022989"/>
    </source>
</evidence>
<accession>A0A3G2QX14</accession>
<dbReference type="GO" id="GO:0008137">
    <property type="term" value="F:NADH dehydrogenase (ubiquinone) activity"/>
    <property type="evidence" value="ECO:0007669"/>
    <property type="project" value="UniProtKB-EC"/>
</dbReference>
<dbReference type="EMBL" id="MG922859">
    <property type="protein sequence ID" value="AYO27601.1"/>
    <property type="molecule type" value="Genomic_DNA"/>
</dbReference>
<dbReference type="NCBIfam" id="NF004745">
    <property type="entry name" value="PRK06076.1-6"/>
    <property type="match status" value="1"/>
</dbReference>
<dbReference type="PANTHER" id="PTHR11432:SF3">
    <property type="entry name" value="NADH-UBIQUINONE OXIDOREDUCTASE CHAIN 1"/>
    <property type="match status" value="1"/>
</dbReference>
<dbReference type="GO" id="GO:0003954">
    <property type="term" value="F:NADH dehydrogenase activity"/>
    <property type="evidence" value="ECO:0007669"/>
    <property type="project" value="TreeGrafter"/>
</dbReference>
<dbReference type="NCBIfam" id="NF004741">
    <property type="entry name" value="PRK06076.1-2"/>
    <property type="match status" value="1"/>
</dbReference>
<dbReference type="Pfam" id="PF00146">
    <property type="entry name" value="NADHdh"/>
    <property type="match status" value="1"/>
</dbReference>
<sequence>MIFILITLLKIISLILPLLVAVAYMTLAERKVMAAMQRRKGPNVVGVFGMLQPLADGLKLFVKETVLPSSANTSIFILAPILTFLLALISWCVLPLGEGLVYSDINVGVLYILAMSSLGVYGIIISGWSSNSKYAFLGALRSAAQMVSYEVSIGLILINVLLCSGSLNLTEIVLAQQSIWYGIPLFPIFIMFYISILAETNRAPFDLPEAEAELVAGYNVEYSAMGFALFFLGEYANMILMCSLASILFLGGWLPPVSLALFYWLPPTIWFGLKTTLLLFGFIWVRSSFPRYRYDQLMRVGWKVFLPLALAWVFFVGGVLLSFNWLF</sequence>
<gene>
    <name evidence="9" type="primary">nad1</name>
</gene>
<comment type="subcellular location">
    <subcellularLocation>
        <location evidence="1">Membrane</location>
        <topology evidence="1">Multi-pass membrane protein</topology>
    </subcellularLocation>
    <subcellularLocation>
        <location evidence="6">Mitochondrion inner membrane</location>
        <topology evidence="6">Multi-pass membrane protein</topology>
    </subcellularLocation>
</comment>
<dbReference type="PROSITE" id="PS00668">
    <property type="entry name" value="COMPLEX1_ND1_2"/>
    <property type="match status" value="1"/>
</dbReference>
<evidence type="ECO:0000256" key="1">
    <source>
        <dbReference type="ARBA" id="ARBA00004141"/>
    </source>
</evidence>
<protein>
    <recommendedName>
        <fullName evidence="7">NADH-ubiquinone oxidoreductase chain 1</fullName>
        <ecNumber evidence="7">7.1.1.2</ecNumber>
    </recommendedName>
</protein>
<dbReference type="HAMAP" id="MF_01350">
    <property type="entry name" value="NDH1_NuoH"/>
    <property type="match status" value="1"/>
</dbReference>
<comment type="similarity">
    <text evidence="2 6">Belongs to the complex I subunit 1 family.</text>
</comment>
<feature type="transmembrane region" description="Helical" evidence="8">
    <location>
        <begin position="179"/>
        <end position="198"/>
    </location>
</feature>
<keyword evidence="7" id="KW-0830">Ubiquinone</keyword>
<keyword evidence="6" id="KW-0520">NAD</keyword>
<dbReference type="PANTHER" id="PTHR11432">
    <property type="entry name" value="NADH DEHYDROGENASE SUBUNIT 1"/>
    <property type="match status" value="1"/>
</dbReference>
<organism evidence="9">
    <name type="scientific">Gelidium gabrielsonii</name>
    <dbReference type="NCBI Taxonomy" id="2483892"/>
    <lineage>
        <taxon>Eukaryota</taxon>
        <taxon>Rhodophyta</taxon>
        <taxon>Florideophyceae</taxon>
        <taxon>Rhodymeniophycidae</taxon>
        <taxon>Gelidiales</taxon>
        <taxon>Gelidiaceae</taxon>
        <taxon>Gelidium</taxon>
    </lineage>
</organism>
<evidence type="ECO:0000256" key="5">
    <source>
        <dbReference type="ARBA" id="ARBA00023136"/>
    </source>
</evidence>
<dbReference type="InterPro" id="IPR018086">
    <property type="entry name" value="NADH_UbQ_OxRdtase_su1_CS"/>
</dbReference>
<comment type="catalytic activity">
    <reaction evidence="7">
        <text>a ubiquinone + NADH + 5 H(+)(in) = a ubiquinol + NAD(+) + 4 H(+)(out)</text>
        <dbReference type="Rhea" id="RHEA:29091"/>
        <dbReference type="Rhea" id="RHEA-COMP:9565"/>
        <dbReference type="Rhea" id="RHEA-COMP:9566"/>
        <dbReference type="ChEBI" id="CHEBI:15378"/>
        <dbReference type="ChEBI" id="CHEBI:16389"/>
        <dbReference type="ChEBI" id="CHEBI:17976"/>
        <dbReference type="ChEBI" id="CHEBI:57540"/>
        <dbReference type="ChEBI" id="CHEBI:57945"/>
        <dbReference type="EC" id="7.1.1.2"/>
    </reaction>
</comment>
<keyword evidence="5 8" id="KW-0472">Membrane</keyword>
<name>A0A3G2QX14_9FLOR</name>
<evidence type="ECO:0000313" key="9">
    <source>
        <dbReference type="EMBL" id="AYO27601.1"/>
    </source>
</evidence>
<dbReference type="GO" id="GO:0009060">
    <property type="term" value="P:aerobic respiration"/>
    <property type="evidence" value="ECO:0007669"/>
    <property type="project" value="TreeGrafter"/>
</dbReference>
<dbReference type="RefSeq" id="YP_009546253.1">
    <property type="nucleotide sequence ID" value="NC_040155.1"/>
</dbReference>
<dbReference type="GeneID" id="38572786"/>
<keyword evidence="3 6" id="KW-0812">Transmembrane</keyword>